<comment type="caution">
    <text evidence="1">The sequence shown here is derived from an EMBL/GenBank/DDBJ whole genome shotgun (WGS) entry which is preliminary data.</text>
</comment>
<name>A0A2P2E5U0_9PROT</name>
<accession>A0A2P2E5U0</accession>
<sequence length="70" mass="7594">MTEAELNAGIDALTAAIASGELKVSYAGRTVEYRSIDELIRARDVLRGDLGRLSSNGVQRSRIIKTTVLM</sequence>
<evidence type="ECO:0000313" key="2">
    <source>
        <dbReference type="Proteomes" id="UP000245086"/>
    </source>
</evidence>
<dbReference type="EMBL" id="BFBR01000001">
    <property type="protein sequence ID" value="GBF56430.1"/>
    <property type="molecule type" value="Genomic_DNA"/>
</dbReference>
<evidence type="ECO:0008006" key="3">
    <source>
        <dbReference type="Google" id="ProtNLM"/>
    </source>
</evidence>
<dbReference type="RefSeq" id="WP_238164781.1">
    <property type="nucleotide sequence ID" value="NZ_BFBR01000001.1"/>
</dbReference>
<dbReference type="Proteomes" id="UP000245086">
    <property type="component" value="Unassembled WGS sequence"/>
</dbReference>
<evidence type="ECO:0000313" key="1">
    <source>
        <dbReference type="EMBL" id="GBF56430.1"/>
    </source>
</evidence>
<organism evidence="1 2">
    <name type="scientific">Candidatus Phycosocius bacilliformis</name>
    <dbReference type="NCBI Taxonomy" id="1445552"/>
    <lineage>
        <taxon>Bacteria</taxon>
        <taxon>Pseudomonadati</taxon>
        <taxon>Pseudomonadota</taxon>
        <taxon>Alphaproteobacteria</taxon>
        <taxon>Caulobacterales</taxon>
        <taxon>Caulobacterales incertae sedis</taxon>
        <taxon>Candidatus Phycosocius</taxon>
    </lineage>
</organism>
<proteinExistence type="predicted"/>
<gene>
    <name evidence="1" type="ORF">PbB2_00086</name>
</gene>
<reference evidence="1 2" key="1">
    <citation type="journal article" date="2018" name="Genome Announc.">
        <title>Draft Genome Sequence of "Candidatus Phycosocius bacilliformis," an Alphaproteobacterial Ectosymbiont of the Hydrocarbon-Producing Green Alga Botryococcus braunii.</title>
        <authorList>
            <person name="Tanabe Y."/>
            <person name="Yamaguchi H."/>
            <person name="Watanabe M.M."/>
        </authorList>
    </citation>
    <scope>NUCLEOTIDE SEQUENCE [LARGE SCALE GENOMIC DNA]</scope>
    <source>
        <strain evidence="1 2">BOTRYCO-2</strain>
    </source>
</reference>
<protein>
    <recommendedName>
        <fullName evidence="3">GpW protein</fullName>
    </recommendedName>
</protein>
<dbReference type="NCBIfam" id="NF047331">
    <property type="entry name" value="phage_HTJ"/>
    <property type="match status" value="1"/>
</dbReference>
<keyword evidence="2" id="KW-1185">Reference proteome</keyword>
<dbReference type="AlphaFoldDB" id="A0A2P2E5U0"/>